<reference evidence="2" key="1">
    <citation type="submission" date="2010-08" db="EMBL/GenBank/DDBJ databases">
        <title>Complete sequence of Fibrobacter succinogenes subsp. succinogenes S85.</title>
        <authorList>
            <person name="Durkin A.S."/>
            <person name="Nelson K.E."/>
            <person name="Morrison M."/>
            <person name="Forsberg C.W."/>
            <person name="Wilson D.B."/>
            <person name="Russell J.B."/>
            <person name="Cann I.K.O."/>
            <person name="Mackie R.I."/>
            <person name="White B.A."/>
        </authorList>
    </citation>
    <scope>NUCLEOTIDE SEQUENCE [LARGE SCALE GENOMIC DNA]</scope>
    <source>
        <strain evidence="2">ATCC 19169 / S85</strain>
    </source>
</reference>
<organism evidence="1 2">
    <name type="scientific">Fibrobacter succinogenes (strain ATCC 19169 / S85)</name>
    <dbReference type="NCBI Taxonomy" id="59374"/>
    <lineage>
        <taxon>Bacteria</taxon>
        <taxon>Pseudomonadati</taxon>
        <taxon>Fibrobacterota</taxon>
        <taxon>Fibrobacteria</taxon>
        <taxon>Fibrobacterales</taxon>
        <taxon>Fibrobacteraceae</taxon>
        <taxon>Fibrobacter</taxon>
    </lineage>
</organism>
<accession>D9SA50</accession>
<sequence length="134" mass="16095">MKNCTPSRKLNYKSEVKMNYTFTEKEVEMMYNWGMYADGESGFNEEEKKLYDKLERIFTPLQKEKNNAQKVVEFFKEISNTYENVSYYWSTGTCIKFIDYDKTLCFDTKKTKYTDVVLEVSKVINKLKLKKRED</sequence>
<gene>
    <name evidence="1" type="ordered locus">FSU_1388</name>
</gene>
<evidence type="ECO:0000313" key="2">
    <source>
        <dbReference type="Proteomes" id="UP000000517"/>
    </source>
</evidence>
<dbReference type="STRING" id="59374.FSU_1388"/>
<dbReference type="AlphaFoldDB" id="D9SA50"/>
<dbReference type="HOGENOM" id="CLU_2057888_0_0_0"/>
<name>D9SA50_FIBSS</name>
<dbReference type="Proteomes" id="UP000000517">
    <property type="component" value="Chromosome"/>
</dbReference>
<evidence type="ECO:0000313" key="1">
    <source>
        <dbReference type="EMBL" id="ADL25189.1"/>
    </source>
</evidence>
<protein>
    <submittedName>
        <fullName evidence="1">Uncharacterized protein</fullName>
    </submittedName>
</protein>
<proteinExistence type="predicted"/>
<dbReference type="KEGG" id="fsc:FSU_1388"/>
<dbReference type="EMBL" id="CP002158">
    <property type="protein sequence ID" value="ADL25189.1"/>
    <property type="molecule type" value="Genomic_DNA"/>
</dbReference>